<dbReference type="InterPro" id="IPR011335">
    <property type="entry name" value="Restrct_endonuc-II-like"/>
</dbReference>
<dbReference type="Gene3D" id="3.10.640.10">
    <property type="entry name" value="Restriction endonuclease-like alpha-beta roll domain"/>
    <property type="match status" value="1"/>
</dbReference>
<comment type="caution">
    <text evidence="1">The sequence shown here is derived from an EMBL/GenBank/DDBJ whole genome shotgun (WGS) entry which is preliminary data.</text>
</comment>
<dbReference type="Pfam" id="PF07152">
    <property type="entry name" value="YaeQ"/>
    <property type="match status" value="1"/>
</dbReference>
<keyword evidence="2" id="KW-1185">Reference proteome</keyword>
<dbReference type="SMART" id="SM01322">
    <property type="entry name" value="YaeQ"/>
    <property type="match status" value="1"/>
</dbReference>
<protein>
    <recommendedName>
        <fullName evidence="3">YaeQ family protein</fullName>
    </recommendedName>
</protein>
<dbReference type="Proteomes" id="UP000218427">
    <property type="component" value="Unassembled WGS sequence"/>
</dbReference>
<dbReference type="PANTHER" id="PTHR38784">
    <property type="entry name" value="SUCROSE PHOSPHORYLASE"/>
    <property type="match status" value="1"/>
</dbReference>
<sequence>MALKATIFKAHLQIADMDREYYGAHSLTLARHPSETDERMMVRLLAFALNATERLEFTRGLSSDDEADLWQWSLGGELETWIEVGLPSEERIRKACARARRVLVYSYGRRTAPVWWQKLEGTLSRFDNLHVFQLPADACEALAGLADRNMELQVTIQDGHIWIGSDAESVEVVPENLK</sequence>
<name>A0ABX4I1Y6_9GAMM</name>
<accession>A0ABX4I1Y6</accession>
<dbReference type="PIRSF" id="PIRSF011484">
    <property type="entry name" value="YaeQ"/>
    <property type="match status" value="1"/>
</dbReference>
<dbReference type="RefSeq" id="WP_067079901.1">
    <property type="nucleotide sequence ID" value="NZ_LRFG02000001.1"/>
</dbReference>
<dbReference type="PANTHER" id="PTHR38784:SF1">
    <property type="entry name" value="SUCROSE PHOSPHORYLASE"/>
    <property type="match status" value="1"/>
</dbReference>
<proteinExistence type="predicted"/>
<dbReference type="InterPro" id="IPR038590">
    <property type="entry name" value="YaeQ_sf"/>
</dbReference>
<dbReference type="SUPFAM" id="SSF52980">
    <property type="entry name" value="Restriction endonuclease-like"/>
    <property type="match status" value="1"/>
</dbReference>
<evidence type="ECO:0008006" key="3">
    <source>
        <dbReference type="Google" id="ProtNLM"/>
    </source>
</evidence>
<gene>
    <name evidence="1" type="ORF">AWR36_001205</name>
</gene>
<evidence type="ECO:0000313" key="2">
    <source>
        <dbReference type="Proteomes" id="UP000218427"/>
    </source>
</evidence>
<dbReference type="CDD" id="cd22368">
    <property type="entry name" value="YaeQ-like"/>
    <property type="match status" value="1"/>
</dbReference>
<organism evidence="1 2">
    <name type="scientific">Microbulbifer flavimaris</name>
    <dbReference type="NCBI Taxonomy" id="1781068"/>
    <lineage>
        <taxon>Bacteria</taxon>
        <taxon>Pseudomonadati</taxon>
        <taxon>Pseudomonadota</taxon>
        <taxon>Gammaproteobacteria</taxon>
        <taxon>Cellvibrionales</taxon>
        <taxon>Microbulbiferaceae</taxon>
        <taxon>Microbulbifer</taxon>
    </lineage>
</organism>
<dbReference type="InterPro" id="IPR009822">
    <property type="entry name" value="YaeQ"/>
</dbReference>
<evidence type="ECO:0000313" key="1">
    <source>
        <dbReference type="EMBL" id="PCO06434.1"/>
    </source>
</evidence>
<reference evidence="1" key="1">
    <citation type="submission" date="2017-08" db="EMBL/GenBank/DDBJ databases">
        <title>Microbulbifer marisrubri sp. nov., a halophilic alphaproteobacterium isolated from marine sediment of the Yellow Sea, China.</title>
        <authorList>
            <person name="Zhang G."/>
            <person name="Xiong Q."/>
        </authorList>
    </citation>
    <scope>NUCLEOTIDE SEQUENCE [LARGE SCALE GENOMIC DNA]</scope>
    <source>
        <strain evidence="1">WRN-8</strain>
    </source>
</reference>
<dbReference type="EMBL" id="LRFG02000001">
    <property type="protein sequence ID" value="PCO06434.1"/>
    <property type="molecule type" value="Genomic_DNA"/>
</dbReference>